<dbReference type="InterPro" id="IPR036942">
    <property type="entry name" value="Beta-barrel_TonB_sf"/>
</dbReference>
<feature type="signal peptide" evidence="14">
    <location>
        <begin position="1"/>
        <end position="27"/>
    </location>
</feature>
<feature type="compositionally biased region" description="Polar residues" evidence="13">
    <location>
        <begin position="302"/>
        <end position="311"/>
    </location>
</feature>
<comment type="subcellular location">
    <subcellularLocation>
        <location evidence="1 11">Cell outer membrane</location>
        <topology evidence="1 11">Multi-pass membrane protein</topology>
    </subcellularLocation>
</comment>
<proteinExistence type="inferred from homology"/>
<evidence type="ECO:0000313" key="17">
    <source>
        <dbReference type="EMBL" id="GAC33147.1"/>
    </source>
</evidence>
<keyword evidence="14" id="KW-0732">Signal</keyword>
<keyword evidence="6" id="KW-0408">Iron</keyword>
<keyword evidence="17" id="KW-0675">Receptor</keyword>
<dbReference type="AlphaFoldDB" id="K6ZS64"/>
<keyword evidence="5 11" id="KW-0812">Transmembrane</keyword>
<dbReference type="PANTHER" id="PTHR32552:SF81">
    <property type="entry name" value="TONB-DEPENDENT OUTER MEMBRANE RECEPTOR"/>
    <property type="match status" value="1"/>
</dbReference>
<dbReference type="Proteomes" id="UP000006322">
    <property type="component" value="Unassembled WGS sequence"/>
</dbReference>
<evidence type="ECO:0000256" key="6">
    <source>
        <dbReference type="ARBA" id="ARBA00023004"/>
    </source>
</evidence>
<evidence type="ECO:0000256" key="1">
    <source>
        <dbReference type="ARBA" id="ARBA00004571"/>
    </source>
</evidence>
<dbReference type="Pfam" id="PF00593">
    <property type="entry name" value="TonB_dep_Rec_b-barrel"/>
    <property type="match status" value="1"/>
</dbReference>
<evidence type="ECO:0000256" key="9">
    <source>
        <dbReference type="ARBA" id="ARBA00023136"/>
    </source>
</evidence>
<evidence type="ECO:0000256" key="2">
    <source>
        <dbReference type="ARBA" id="ARBA00022448"/>
    </source>
</evidence>
<feature type="domain" description="TonB-dependent receptor plug" evidence="16">
    <location>
        <begin position="46"/>
        <end position="153"/>
    </location>
</feature>
<reference evidence="18" key="1">
    <citation type="journal article" date="2014" name="Environ. Microbiol.">
        <title>Comparative genomics of the marine bacterial genus Glaciecola reveals the high degree of genomic diversity and genomic characteristic for cold adaptation.</title>
        <authorList>
            <person name="Qin Q.L."/>
            <person name="Xie B.B."/>
            <person name="Yu Y."/>
            <person name="Shu Y.L."/>
            <person name="Rong J.C."/>
            <person name="Zhang Y.J."/>
            <person name="Zhao D.L."/>
            <person name="Chen X.L."/>
            <person name="Zhang X.Y."/>
            <person name="Chen B."/>
            <person name="Zhou B.C."/>
            <person name="Zhang Y.Z."/>
        </authorList>
    </citation>
    <scope>NUCLEOTIDE SEQUENCE [LARGE SCALE GENOMIC DNA]</scope>
    <source>
        <strain evidence="18">LMG 21857</strain>
    </source>
</reference>
<keyword evidence="4" id="KW-0410">Iron transport</keyword>
<evidence type="ECO:0000313" key="18">
    <source>
        <dbReference type="Proteomes" id="UP000006322"/>
    </source>
</evidence>
<sequence length="803" mass="86992">MPKRTINFHRCPKLPAIGILLSVFHTAAYGQVEVIEVTAQKRSEPLKEVPIAVTAFTGKSMETLGVANASDLVNVTPGFSSATQQGSNRNYFLRGVGTSDVHITAASAVGQYFDGVTLTSGFHAKAALFDMERVEILKGPQNTLFGLNTTGGAVNYISNKPQIGYGTTGKASLKLGNYGHTEADLAVGFDLTDELAARVAIQSIDDDGAFKSVSNGQRYGDDDSQAARIAFLWEPSDALSVTLNMHGLSSVNNSTAIKAVGTRSADGSGGLCADAPTGIVDFEKDTNCLSRDGGGSGELASDPSTGDWNTTTQDIGYEELDTRGAYLNIDYELPWAVLTSVTSWDNLKFKNANDNDGGDTLGLSTFHQDDRDTIQQELRLVSTGEDDFRWIAGLYYLDDDATSYTALRGARGSFQNGLQVPNVQLDHTKENFSVYFQGEYDFTDTLTLTAGVRWSDEKIEGHYLPSSPNVAGDPTTTMYFTNEIAALVAAQNPGTPEYDENGYEIARQVTQILENKDVGYTVKLDYKATEDSLIYASMSKGFKGSALDTRPVYALVPVANVLSGLAETKLEPESLDAWEIGYKRDFWNNRIQMDAAAFFYSYTNLQQFVTARGVPTLDNALESEIKGIDANVKYAGDNGLFIQAGISLLDSEITDVGDSENFFVGAELGNAPSVSLMLLASQEYELENGSLLTLTSNISHTGEQVKGTPTNGNNMVIDQLSTDAYTLLNANISYNFGEDLQYKFSVYGKNLTNERFCSGLLINDGNAILRETTNAQTDIHMNVLCRVTNASTRTYGISFGVEF</sequence>
<gene>
    <name evidence="17" type="ORF">GPLA_2242</name>
</gene>
<evidence type="ECO:0000256" key="7">
    <source>
        <dbReference type="ARBA" id="ARBA00023065"/>
    </source>
</evidence>
<accession>K6ZS64</accession>
<dbReference type="PROSITE" id="PS52016">
    <property type="entry name" value="TONB_DEPENDENT_REC_3"/>
    <property type="match status" value="1"/>
</dbReference>
<evidence type="ECO:0000256" key="13">
    <source>
        <dbReference type="SAM" id="MobiDB-lite"/>
    </source>
</evidence>
<keyword evidence="8 12" id="KW-0798">TonB box</keyword>
<dbReference type="PANTHER" id="PTHR32552">
    <property type="entry name" value="FERRICHROME IRON RECEPTOR-RELATED"/>
    <property type="match status" value="1"/>
</dbReference>
<evidence type="ECO:0000256" key="8">
    <source>
        <dbReference type="ARBA" id="ARBA00023077"/>
    </source>
</evidence>
<comment type="caution">
    <text evidence="17">The sequence shown here is derived from an EMBL/GenBank/DDBJ whole genome shotgun (WGS) entry which is preliminary data.</text>
</comment>
<dbReference type="RefSeq" id="WP_007104930.1">
    <property type="nucleotide sequence ID" value="NZ_BAER01000047.1"/>
</dbReference>
<evidence type="ECO:0000256" key="5">
    <source>
        <dbReference type="ARBA" id="ARBA00022692"/>
    </source>
</evidence>
<dbReference type="GO" id="GO:0009279">
    <property type="term" value="C:cell outer membrane"/>
    <property type="evidence" value="ECO:0007669"/>
    <property type="project" value="UniProtKB-SubCell"/>
</dbReference>
<evidence type="ECO:0000259" key="15">
    <source>
        <dbReference type="Pfam" id="PF00593"/>
    </source>
</evidence>
<dbReference type="EMBL" id="BAER01000047">
    <property type="protein sequence ID" value="GAC33147.1"/>
    <property type="molecule type" value="Genomic_DNA"/>
</dbReference>
<comment type="similarity">
    <text evidence="11 12">Belongs to the TonB-dependent receptor family.</text>
</comment>
<evidence type="ECO:0000256" key="11">
    <source>
        <dbReference type="PROSITE-ProRule" id="PRU01360"/>
    </source>
</evidence>
<feature type="chain" id="PRO_5003901111" evidence="14">
    <location>
        <begin position="28"/>
        <end position="803"/>
    </location>
</feature>
<dbReference type="InterPro" id="IPR039426">
    <property type="entry name" value="TonB-dep_rcpt-like"/>
</dbReference>
<organism evidence="17 18">
    <name type="scientific">Paraglaciecola polaris LMG 21857</name>
    <dbReference type="NCBI Taxonomy" id="1129793"/>
    <lineage>
        <taxon>Bacteria</taxon>
        <taxon>Pseudomonadati</taxon>
        <taxon>Pseudomonadota</taxon>
        <taxon>Gammaproteobacteria</taxon>
        <taxon>Alteromonadales</taxon>
        <taxon>Alteromonadaceae</taxon>
        <taxon>Paraglaciecola</taxon>
    </lineage>
</organism>
<keyword evidence="10 11" id="KW-0998">Cell outer membrane</keyword>
<keyword evidence="3 11" id="KW-1134">Transmembrane beta strand</keyword>
<evidence type="ECO:0000256" key="4">
    <source>
        <dbReference type="ARBA" id="ARBA00022496"/>
    </source>
</evidence>
<dbReference type="InterPro" id="IPR012910">
    <property type="entry name" value="Plug_dom"/>
</dbReference>
<feature type="region of interest" description="Disordered" evidence="13">
    <location>
        <begin position="291"/>
        <end position="311"/>
    </location>
</feature>
<dbReference type="SUPFAM" id="SSF56935">
    <property type="entry name" value="Porins"/>
    <property type="match status" value="1"/>
</dbReference>
<dbReference type="InterPro" id="IPR000531">
    <property type="entry name" value="Beta-barrel_TonB"/>
</dbReference>
<keyword evidence="7" id="KW-0406">Ion transport</keyword>
<name>K6ZS64_9ALTE</name>
<evidence type="ECO:0000259" key="16">
    <source>
        <dbReference type="Pfam" id="PF07715"/>
    </source>
</evidence>
<dbReference type="GO" id="GO:0006826">
    <property type="term" value="P:iron ion transport"/>
    <property type="evidence" value="ECO:0007669"/>
    <property type="project" value="UniProtKB-KW"/>
</dbReference>
<dbReference type="STRING" id="1129793.GPLA_2242"/>
<dbReference type="OrthoDB" id="7051185at2"/>
<dbReference type="Gene3D" id="2.40.170.20">
    <property type="entry name" value="TonB-dependent receptor, beta-barrel domain"/>
    <property type="match status" value="1"/>
</dbReference>
<evidence type="ECO:0000256" key="12">
    <source>
        <dbReference type="RuleBase" id="RU003357"/>
    </source>
</evidence>
<keyword evidence="9 11" id="KW-0472">Membrane</keyword>
<keyword evidence="2 11" id="KW-0813">Transport</keyword>
<keyword evidence="18" id="KW-1185">Reference proteome</keyword>
<evidence type="ECO:0000256" key="10">
    <source>
        <dbReference type="ARBA" id="ARBA00023237"/>
    </source>
</evidence>
<dbReference type="Pfam" id="PF07715">
    <property type="entry name" value="Plug"/>
    <property type="match status" value="1"/>
</dbReference>
<evidence type="ECO:0000256" key="14">
    <source>
        <dbReference type="SAM" id="SignalP"/>
    </source>
</evidence>
<protein>
    <submittedName>
        <fullName evidence="17">TonB-dependent receptor, plug</fullName>
    </submittedName>
</protein>
<feature type="domain" description="TonB-dependent receptor-like beta-barrel" evidence="15">
    <location>
        <begin position="303"/>
        <end position="751"/>
    </location>
</feature>
<evidence type="ECO:0000256" key="3">
    <source>
        <dbReference type="ARBA" id="ARBA00022452"/>
    </source>
</evidence>